<feature type="binding site" evidence="10">
    <location>
        <position position="191"/>
    </location>
    <ligand>
        <name>substrate</name>
    </ligand>
</feature>
<evidence type="ECO:0000256" key="9">
    <source>
        <dbReference type="PIRSR" id="PIRSR610347-1"/>
    </source>
</evidence>
<protein>
    <recommendedName>
        <fullName evidence="14">Tyrosyl-DNA phosphodiesterase 1</fullName>
    </recommendedName>
</protein>
<dbReference type="Pfam" id="PF06087">
    <property type="entry name" value="Tyr-DNA_phospho"/>
    <property type="match status" value="1"/>
</dbReference>
<keyword evidence="3" id="KW-0540">Nuclease</keyword>
<keyword evidence="4" id="KW-0227">DNA damage</keyword>
<dbReference type="GeneID" id="5545787"/>
<name>A7TJL9_VANPO</name>
<feature type="binding site" evidence="10">
    <location>
        <position position="441"/>
    </location>
    <ligand>
        <name>substrate</name>
    </ligand>
</feature>
<evidence type="ECO:0000256" key="10">
    <source>
        <dbReference type="PIRSR" id="PIRSR610347-2"/>
    </source>
</evidence>
<dbReference type="OMA" id="AHSKFYM"/>
<keyword evidence="7" id="KW-0234">DNA repair</keyword>
<feature type="active site" description="Nucleophile" evidence="9">
    <location>
        <position position="189"/>
    </location>
</feature>
<evidence type="ECO:0000256" key="6">
    <source>
        <dbReference type="ARBA" id="ARBA00022839"/>
    </source>
</evidence>
<dbReference type="HOGENOM" id="CLU_010413_2_1_1"/>
<evidence type="ECO:0000256" key="5">
    <source>
        <dbReference type="ARBA" id="ARBA00022801"/>
    </source>
</evidence>
<dbReference type="PANTHER" id="PTHR12415:SF0">
    <property type="entry name" value="TYROSYL-DNA PHOSPHODIESTERASE 1"/>
    <property type="match status" value="1"/>
</dbReference>
<dbReference type="RefSeq" id="XP_001645420.1">
    <property type="nucleotide sequence ID" value="XM_001645370.1"/>
</dbReference>
<dbReference type="InParanoid" id="A7TJL9"/>
<dbReference type="InterPro" id="IPR010347">
    <property type="entry name" value="Tdp1"/>
</dbReference>
<dbReference type="OrthoDB" id="47785at2759"/>
<feature type="active site" description="Proton donor/acceptor" evidence="9">
    <location>
        <position position="439"/>
    </location>
</feature>
<evidence type="ECO:0000256" key="11">
    <source>
        <dbReference type="PIRSR" id="PIRSR610347-3"/>
    </source>
</evidence>
<dbReference type="AlphaFoldDB" id="A7TJL9"/>
<evidence type="ECO:0000313" key="12">
    <source>
        <dbReference type="EMBL" id="EDO17562.1"/>
    </source>
</evidence>
<dbReference type="GO" id="GO:0070260">
    <property type="term" value="F:5'-tyrosyl-DNA phosphodiesterase activity"/>
    <property type="evidence" value="ECO:0007669"/>
    <property type="project" value="EnsemblFungi"/>
</dbReference>
<proteinExistence type="inferred from homology"/>
<dbReference type="FunCoup" id="A7TJL9">
    <property type="interactions" value="474"/>
</dbReference>
<feature type="site" description="Interaction with DNA" evidence="11">
    <location>
        <position position="472"/>
    </location>
</feature>
<comment type="similarity">
    <text evidence="2">Belongs to the tyrosyl-DNA phosphodiesterase family.</text>
</comment>
<dbReference type="GO" id="GO:0003690">
    <property type="term" value="F:double-stranded DNA binding"/>
    <property type="evidence" value="ECO:0007669"/>
    <property type="project" value="TreeGrafter"/>
</dbReference>
<dbReference type="Gene3D" id="3.30.870.10">
    <property type="entry name" value="Endonuclease Chain A"/>
    <property type="match status" value="2"/>
</dbReference>
<keyword evidence="13" id="KW-1185">Reference proteome</keyword>
<dbReference type="KEGG" id="vpo:Kpol_534p43"/>
<evidence type="ECO:0000256" key="8">
    <source>
        <dbReference type="ARBA" id="ARBA00023242"/>
    </source>
</evidence>
<dbReference type="PANTHER" id="PTHR12415">
    <property type="entry name" value="TYROSYL-DNA PHOSPHODIESTERASE 1"/>
    <property type="match status" value="1"/>
</dbReference>
<dbReference type="STRING" id="436907.A7TJL9"/>
<dbReference type="GO" id="GO:0003697">
    <property type="term" value="F:single-stranded DNA binding"/>
    <property type="evidence" value="ECO:0007669"/>
    <property type="project" value="TreeGrafter"/>
</dbReference>
<evidence type="ECO:0000313" key="13">
    <source>
        <dbReference type="Proteomes" id="UP000000267"/>
    </source>
</evidence>
<dbReference type="Proteomes" id="UP000000267">
    <property type="component" value="Unassembled WGS sequence"/>
</dbReference>
<evidence type="ECO:0000256" key="2">
    <source>
        <dbReference type="ARBA" id="ARBA00010205"/>
    </source>
</evidence>
<evidence type="ECO:0000256" key="4">
    <source>
        <dbReference type="ARBA" id="ARBA00022763"/>
    </source>
</evidence>
<keyword evidence="5" id="KW-0378">Hydrolase</keyword>
<reference evidence="12 13" key="1">
    <citation type="journal article" date="2007" name="Proc. Natl. Acad. Sci. U.S.A.">
        <title>Independent sorting-out of thousands of duplicated gene pairs in two yeast species descended from a whole-genome duplication.</title>
        <authorList>
            <person name="Scannell D.R."/>
            <person name="Frank A.C."/>
            <person name="Conant G.C."/>
            <person name="Byrne K.P."/>
            <person name="Woolfit M."/>
            <person name="Wolfe K.H."/>
        </authorList>
    </citation>
    <scope>NUCLEOTIDE SEQUENCE [LARGE SCALE GENOMIC DNA]</scope>
    <source>
        <strain evidence="13">ATCC 22028 / DSM 70294 / BCRC 21397 / CBS 2163 / NBRC 10782 / NRRL Y-8283 / UCD 57-17</strain>
    </source>
</reference>
<dbReference type="eggNOG" id="KOG2031">
    <property type="taxonomic scope" value="Eukaryota"/>
</dbReference>
<dbReference type="CDD" id="cd09196">
    <property type="entry name" value="PLDc_yTdp1_2"/>
    <property type="match status" value="1"/>
</dbReference>
<dbReference type="GO" id="GO:0005634">
    <property type="term" value="C:nucleus"/>
    <property type="evidence" value="ECO:0007669"/>
    <property type="project" value="UniProtKB-SubCell"/>
</dbReference>
<dbReference type="GO" id="GO:0004527">
    <property type="term" value="F:exonuclease activity"/>
    <property type="evidence" value="ECO:0007669"/>
    <property type="project" value="UniProtKB-KW"/>
</dbReference>
<dbReference type="EMBL" id="DS480402">
    <property type="protein sequence ID" value="EDO17562.1"/>
    <property type="molecule type" value="Genomic_DNA"/>
</dbReference>
<dbReference type="PhylomeDB" id="A7TJL9"/>
<comment type="subcellular location">
    <subcellularLocation>
        <location evidence="1">Nucleus</location>
    </subcellularLocation>
</comment>
<evidence type="ECO:0000256" key="7">
    <source>
        <dbReference type="ARBA" id="ARBA00023204"/>
    </source>
</evidence>
<dbReference type="CDD" id="cd09194">
    <property type="entry name" value="PLDc_yTdp1_1"/>
    <property type="match status" value="1"/>
</dbReference>
<dbReference type="SUPFAM" id="SSF56024">
    <property type="entry name" value="Phospholipase D/nuclease"/>
    <property type="match status" value="2"/>
</dbReference>
<evidence type="ECO:0000256" key="3">
    <source>
        <dbReference type="ARBA" id="ARBA00022722"/>
    </source>
</evidence>
<accession>A7TJL9</accession>
<evidence type="ECO:0000256" key="1">
    <source>
        <dbReference type="ARBA" id="ARBA00004123"/>
    </source>
</evidence>
<gene>
    <name evidence="12" type="ORF">Kpol_534p43</name>
</gene>
<dbReference type="GO" id="GO:0005739">
    <property type="term" value="C:mitochondrion"/>
    <property type="evidence" value="ECO:0007669"/>
    <property type="project" value="EnsemblFungi"/>
</dbReference>
<dbReference type="GO" id="GO:0017005">
    <property type="term" value="F:3'-tyrosyl-DNA phosphodiesterase activity"/>
    <property type="evidence" value="ECO:0007669"/>
    <property type="project" value="EnsemblFungi"/>
</dbReference>
<evidence type="ECO:0008006" key="14">
    <source>
        <dbReference type="Google" id="ProtNLM"/>
    </source>
</evidence>
<keyword evidence="8" id="KW-0539">Nucleus</keyword>
<dbReference type="GO" id="GO:0006281">
    <property type="term" value="P:DNA repair"/>
    <property type="evidence" value="ECO:0007669"/>
    <property type="project" value="UniProtKB-KW"/>
</dbReference>
<keyword evidence="6" id="KW-0269">Exonuclease</keyword>
<organism evidence="13">
    <name type="scientific">Vanderwaltozyma polyspora (strain ATCC 22028 / DSM 70294 / BCRC 21397 / CBS 2163 / NBRC 10782 / NRRL Y-8283 / UCD 57-17)</name>
    <name type="common">Kluyveromyces polysporus</name>
    <dbReference type="NCBI Taxonomy" id="436907"/>
    <lineage>
        <taxon>Eukaryota</taxon>
        <taxon>Fungi</taxon>
        <taxon>Dikarya</taxon>
        <taxon>Ascomycota</taxon>
        <taxon>Saccharomycotina</taxon>
        <taxon>Saccharomycetes</taxon>
        <taxon>Saccharomycetales</taxon>
        <taxon>Saccharomycetaceae</taxon>
        <taxon>Vanderwaltozyma</taxon>
    </lineage>
</organism>
<sequence>MDRNDISEVRKRVAERWCNYQTDQDRTDSNKRHHSEEKVDIKSAEVIDLTNSSDEETDCDIETNKSIFVKESDENELSEGNAVLVDNPFRLIKSDIYDTGRNGNPVVGSSYFITMGEIFGDKSLRKTFLFSFQFDLDFILSFFKHKTIERITIVAQEGTILPVRSRYLRPMMEIVQIIQFRMPAFSCHHSKMIINFYEDNSCKIFIPSNNFTYMETNLPQQVCWVSPRLPEASGTPPENKFKKNLFKYIYSYQDKRVRQVLSYLREIDFNSLSNVEFVYSVPSKSSVSGFKQLAALLLKNSTKEDFSTPTDIQHHYLCQTSTIGGSISKKFPLNLFTGIMIPTFSRLIEFNTEPNSRSKSASPEDMIEQLNSHNIKPYLVYPTVEEIRNSPSGWSCSGWFNFRYQKNNEQYLSLLNDFKCFYKQNANLISKHRKATPSHSKFYLKSKTSVKSNSNNPFDILDWCVYTSANLSVSAWGTSSRLARNYEVGILFQSTPELQIKCKSFVDVIYRKGSKLSDTAPSCNTVNVMVPFTLPCSPYDTTKDEAFCISKNYDLPDINGEYFEPESS</sequence>